<sequence>MATFAREGFCADTVGRALGKSLFNPYLALPIAAAATLLTGGHPTLSNLNLKLEAKDIAKIGRAAFILGVTGVALSVNDFLTKWSANNWTRTKFGDWNWDEEIVVVTGASTGIGASVVQNLLARNPCTTIVVFDYEPLAWTPPAGSKIYFYQCDLSDAAVVKSTCAKVRAEVGHPTVLVNNAGISRGASILDGSYADVQITIRTNLTAPFLLIKEFLPEMVKHNHGHIISISSTSSLIPPPYIVDYAATKAGVTALHEGLQLELSHLYKAPKVRLSLGIFNFVRTKIFATPQSGTGQAPFIFPVLHTETVAEHLVDALYSGYGSTIYLPETARVVSKLRGGPEWLWRLVRGTATKLTVDFTGRHKIDPETFKLI</sequence>
<keyword evidence="3" id="KW-0560">Oxidoreductase</keyword>
<comment type="caution">
    <text evidence="5">The sequence shown here is derived from an EMBL/GenBank/DDBJ whole genome shotgun (WGS) entry which is preliminary data.</text>
</comment>
<dbReference type="SUPFAM" id="SSF51735">
    <property type="entry name" value="NAD(P)-binding Rossmann-fold domains"/>
    <property type="match status" value="1"/>
</dbReference>
<evidence type="ECO:0000256" key="3">
    <source>
        <dbReference type="ARBA" id="ARBA00023002"/>
    </source>
</evidence>
<dbReference type="Pfam" id="PF00106">
    <property type="entry name" value="adh_short"/>
    <property type="match status" value="1"/>
</dbReference>
<dbReference type="InterPro" id="IPR020904">
    <property type="entry name" value="Sc_DH/Rdtase_CS"/>
</dbReference>
<dbReference type="InterPro" id="IPR036291">
    <property type="entry name" value="NAD(P)-bd_dom_sf"/>
</dbReference>
<dbReference type="PRINTS" id="PR00081">
    <property type="entry name" value="GDHRDH"/>
</dbReference>
<dbReference type="PANTHER" id="PTHR24322">
    <property type="entry name" value="PKSB"/>
    <property type="match status" value="1"/>
</dbReference>
<dbReference type="PANTHER" id="PTHR24322:SF736">
    <property type="entry name" value="RETINOL DEHYDROGENASE 10"/>
    <property type="match status" value="1"/>
</dbReference>
<gene>
    <name evidence="5" type="ORF">B0T17DRAFT_125698</name>
</gene>
<comment type="similarity">
    <text evidence="1 4">Belongs to the short-chain dehydrogenases/reductases (SDR) family.</text>
</comment>
<dbReference type="Proteomes" id="UP001174934">
    <property type="component" value="Unassembled WGS sequence"/>
</dbReference>
<evidence type="ECO:0000256" key="4">
    <source>
        <dbReference type="RuleBase" id="RU000363"/>
    </source>
</evidence>
<dbReference type="InterPro" id="IPR002347">
    <property type="entry name" value="SDR_fam"/>
</dbReference>
<dbReference type="Gene3D" id="3.40.50.720">
    <property type="entry name" value="NAD(P)-binding Rossmann-like Domain"/>
    <property type="match status" value="1"/>
</dbReference>
<protein>
    <submittedName>
        <fullName evidence="5">Short-chain dehydrogenase</fullName>
    </submittedName>
</protein>
<dbReference type="PROSITE" id="PS00061">
    <property type="entry name" value="ADH_SHORT"/>
    <property type="match status" value="1"/>
</dbReference>
<keyword evidence="6" id="KW-1185">Reference proteome</keyword>
<dbReference type="GO" id="GO:0016616">
    <property type="term" value="F:oxidoreductase activity, acting on the CH-OH group of donors, NAD or NADP as acceptor"/>
    <property type="evidence" value="ECO:0007669"/>
    <property type="project" value="TreeGrafter"/>
</dbReference>
<reference evidence="5" key="1">
    <citation type="submission" date="2023-06" db="EMBL/GenBank/DDBJ databases">
        <title>Genome-scale phylogeny and comparative genomics of the fungal order Sordariales.</title>
        <authorList>
            <consortium name="Lawrence Berkeley National Laboratory"/>
            <person name="Hensen N."/>
            <person name="Bonometti L."/>
            <person name="Westerberg I."/>
            <person name="Brannstrom I.O."/>
            <person name="Guillou S."/>
            <person name="Cros-Aarteil S."/>
            <person name="Calhoun S."/>
            <person name="Haridas S."/>
            <person name="Kuo A."/>
            <person name="Mondo S."/>
            <person name="Pangilinan J."/>
            <person name="Riley R."/>
            <person name="LaButti K."/>
            <person name="Andreopoulos B."/>
            <person name="Lipzen A."/>
            <person name="Chen C."/>
            <person name="Yanf M."/>
            <person name="Daum C."/>
            <person name="Ng V."/>
            <person name="Clum A."/>
            <person name="Steindorff A."/>
            <person name="Ohm R."/>
            <person name="Martin F."/>
            <person name="Silar P."/>
            <person name="Natvig D."/>
            <person name="Lalanne C."/>
            <person name="Gautier V."/>
            <person name="Ament-velasquez S.L."/>
            <person name="Kruys A."/>
            <person name="Hutchinson M.I."/>
            <person name="Powell A.J."/>
            <person name="Barry K."/>
            <person name="Miller A.N."/>
            <person name="Grigoriev I.V."/>
            <person name="Debuchy R."/>
            <person name="Gladieux P."/>
            <person name="Thoren M.H."/>
            <person name="Johannesson H."/>
        </authorList>
    </citation>
    <scope>NUCLEOTIDE SEQUENCE</scope>
    <source>
        <strain evidence="5">SMH3391-2</strain>
    </source>
</reference>
<evidence type="ECO:0000256" key="1">
    <source>
        <dbReference type="ARBA" id="ARBA00006484"/>
    </source>
</evidence>
<accession>A0AA39TM11</accession>
<keyword evidence="2" id="KW-0521">NADP</keyword>
<evidence type="ECO:0000256" key="2">
    <source>
        <dbReference type="ARBA" id="ARBA00022857"/>
    </source>
</evidence>
<name>A0AA39TM11_9PEZI</name>
<dbReference type="PRINTS" id="PR00080">
    <property type="entry name" value="SDRFAMILY"/>
</dbReference>
<proteinExistence type="inferred from homology"/>
<evidence type="ECO:0000313" key="6">
    <source>
        <dbReference type="Proteomes" id="UP001174934"/>
    </source>
</evidence>
<organism evidence="5 6">
    <name type="scientific">Bombardia bombarda</name>
    <dbReference type="NCBI Taxonomy" id="252184"/>
    <lineage>
        <taxon>Eukaryota</taxon>
        <taxon>Fungi</taxon>
        <taxon>Dikarya</taxon>
        <taxon>Ascomycota</taxon>
        <taxon>Pezizomycotina</taxon>
        <taxon>Sordariomycetes</taxon>
        <taxon>Sordariomycetidae</taxon>
        <taxon>Sordariales</taxon>
        <taxon>Lasiosphaeriaceae</taxon>
        <taxon>Bombardia</taxon>
    </lineage>
</organism>
<dbReference type="EMBL" id="JAULSR010000011">
    <property type="protein sequence ID" value="KAK0610056.1"/>
    <property type="molecule type" value="Genomic_DNA"/>
</dbReference>
<evidence type="ECO:0000313" key="5">
    <source>
        <dbReference type="EMBL" id="KAK0610056.1"/>
    </source>
</evidence>
<dbReference type="AlphaFoldDB" id="A0AA39TM11"/>